<evidence type="ECO:0000256" key="8">
    <source>
        <dbReference type="SAM" id="Phobius"/>
    </source>
</evidence>
<dbReference type="AlphaFoldDB" id="A0A6A4VKU7"/>
<dbReference type="GO" id="GO:0030182">
    <property type="term" value="P:neuron differentiation"/>
    <property type="evidence" value="ECO:0007669"/>
    <property type="project" value="TreeGrafter"/>
</dbReference>
<dbReference type="Pfam" id="PF00501">
    <property type="entry name" value="AMP-binding"/>
    <property type="match status" value="1"/>
</dbReference>
<evidence type="ECO:0000256" key="1">
    <source>
        <dbReference type="ARBA" id="ARBA00006432"/>
    </source>
</evidence>
<feature type="domain" description="AMP-dependent synthetase/ligase" evidence="9">
    <location>
        <begin position="124"/>
        <end position="535"/>
    </location>
</feature>
<keyword evidence="11" id="KW-1185">Reference proteome</keyword>
<keyword evidence="4" id="KW-0276">Fatty acid metabolism</keyword>
<dbReference type="GO" id="GO:0035336">
    <property type="term" value="P:long-chain fatty-acyl-CoA metabolic process"/>
    <property type="evidence" value="ECO:0007669"/>
    <property type="project" value="TreeGrafter"/>
</dbReference>
<accession>A0A6A4VKU7</accession>
<evidence type="ECO:0000313" key="10">
    <source>
        <dbReference type="EMBL" id="KAF0294675.1"/>
    </source>
</evidence>
<dbReference type="Proteomes" id="UP000440578">
    <property type="component" value="Unassembled WGS sequence"/>
</dbReference>
<keyword evidence="5" id="KW-0067">ATP-binding</keyword>
<dbReference type="GO" id="GO:0005886">
    <property type="term" value="C:plasma membrane"/>
    <property type="evidence" value="ECO:0007669"/>
    <property type="project" value="TreeGrafter"/>
</dbReference>
<reference evidence="10 11" key="1">
    <citation type="submission" date="2019-07" db="EMBL/GenBank/DDBJ databases">
        <title>Draft genome assembly of a fouling barnacle, Amphibalanus amphitrite (Darwin, 1854): The first reference genome for Thecostraca.</title>
        <authorList>
            <person name="Kim W."/>
        </authorList>
    </citation>
    <scope>NUCLEOTIDE SEQUENCE [LARGE SCALE GENOMIC DNA]</scope>
    <source>
        <strain evidence="10">SNU_AA5</strain>
        <tissue evidence="10">Soma without cirri and trophi</tissue>
    </source>
</reference>
<evidence type="ECO:0000259" key="9">
    <source>
        <dbReference type="Pfam" id="PF00501"/>
    </source>
</evidence>
<dbReference type="InterPro" id="IPR000873">
    <property type="entry name" value="AMP-dep_synth/lig_dom"/>
</dbReference>
<evidence type="ECO:0000313" key="11">
    <source>
        <dbReference type="Proteomes" id="UP000440578"/>
    </source>
</evidence>
<keyword evidence="3" id="KW-0547">Nucleotide-binding</keyword>
<dbReference type="PROSITE" id="PS00455">
    <property type="entry name" value="AMP_BINDING"/>
    <property type="match status" value="1"/>
</dbReference>
<dbReference type="GO" id="GO:0005524">
    <property type="term" value="F:ATP binding"/>
    <property type="evidence" value="ECO:0007669"/>
    <property type="project" value="UniProtKB-KW"/>
</dbReference>
<gene>
    <name evidence="10" type="primary">ACSL4</name>
    <name evidence="10" type="ORF">FJT64_007709</name>
</gene>
<evidence type="ECO:0000256" key="6">
    <source>
        <dbReference type="ARBA" id="ARBA00026121"/>
    </source>
</evidence>
<evidence type="ECO:0000256" key="5">
    <source>
        <dbReference type="ARBA" id="ARBA00022840"/>
    </source>
</evidence>
<keyword evidence="8" id="KW-1133">Transmembrane helix</keyword>
<proteinExistence type="inferred from homology"/>
<dbReference type="EMBL" id="VIIS01001672">
    <property type="protein sequence ID" value="KAF0294675.1"/>
    <property type="molecule type" value="Genomic_DNA"/>
</dbReference>
<dbReference type="GO" id="GO:0005783">
    <property type="term" value="C:endoplasmic reticulum"/>
    <property type="evidence" value="ECO:0007669"/>
    <property type="project" value="TreeGrafter"/>
</dbReference>
<keyword evidence="4" id="KW-0443">Lipid metabolism</keyword>
<keyword evidence="2 10" id="KW-0436">Ligase</keyword>
<dbReference type="GO" id="GO:0005811">
    <property type="term" value="C:lipid droplet"/>
    <property type="evidence" value="ECO:0007669"/>
    <property type="project" value="TreeGrafter"/>
</dbReference>
<dbReference type="InterPro" id="IPR020845">
    <property type="entry name" value="AMP-binding_CS"/>
</dbReference>
<dbReference type="InterPro" id="IPR020459">
    <property type="entry name" value="AMP-binding"/>
</dbReference>
<evidence type="ECO:0000256" key="3">
    <source>
        <dbReference type="ARBA" id="ARBA00022741"/>
    </source>
</evidence>
<feature type="transmembrane region" description="Helical" evidence="8">
    <location>
        <begin position="12"/>
        <end position="38"/>
    </location>
</feature>
<dbReference type="PANTHER" id="PTHR43272:SF83">
    <property type="entry name" value="ACYL-COA SYNTHETASE LONG-CHAIN, ISOFORM J"/>
    <property type="match status" value="1"/>
</dbReference>
<comment type="similarity">
    <text evidence="1">Belongs to the ATP-dependent AMP-binding enzyme family.</text>
</comment>
<dbReference type="InterPro" id="IPR042099">
    <property type="entry name" value="ANL_N_sf"/>
</dbReference>
<dbReference type="PANTHER" id="PTHR43272">
    <property type="entry name" value="LONG-CHAIN-FATTY-ACID--COA LIGASE"/>
    <property type="match status" value="1"/>
</dbReference>
<keyword evidence="8" id="KW-0812">Transmembrane</keyword>
<keyword evidence="8" id="KW-0472">Membrane</keyword>
<sequence length="716" mass="79429">MRDRPGNYVRDLQIRLTMLGTVVASLGVGVAASVMFVYDVITLPIYTILQKPWVRIKKAKKIRAKEVPGSVCRYRNYDDPIGFQVTMKREKLDTVEKIVRYAVKQHGDKKGFGTRAILSEENETQPNGKVFKKFVMGDYQWTSYVQFAARADAFGRALLAEGVKPGGRVCIFAETRQEWLEAAVGAFTQNVTVVTLYATLGEDAVAHGINETEVAHVITTHSLMPKVKTILNNCSKVSHVIYMEDQLEKTDTSGVKSGVKVIPFADMLKKGHDAKFEAHPPTSDDIAIIMYTSGSTGTPKGVMVSHYNMVSTMTGFAVALVPSPEDVYLGYLPLAHVLELMAELCAVMFGVPIGYSSPLTLMDKSSKIKRGCQGDCSVLRPTLMAAVPMILDRVAQGIKEQMHSAGRLAQGLFNWFVMYRNWWRRRGFSTPILHSLVFSRIAGLLGGRVRAMVSGGAPLSEVTHDLIRSCIGCSVMQGYGLTETTSCASLMDEYDVAVGRVGHPVSCCDVQLSDWEEGGYKVTDQPHPRGEIVVGDSQEKTKEEFFESDGRRWFRTGDIGLIYPNGTIKIVDRKKDLVKLQAGEYVSLGRVETILSTSPFVDNMFVYGESSKNFVVAVVVANAKQLGLLAKEVLGSEAEGKSHEQLCKEERLEEEVQKRLVKQARHGRLEKAEIPARVALTSVSWSPDNNLVTAAYKLKRKELSNYYKDDLERLYK</sequence>
<dbReference type="Gene3D" id="3.40.50.12780">
    <property type="entry name" value="N-terminal domain of ligase-like"/>
    <property type="match status" value="1"/>
</dbReference>
<evidence type="ECO:0000256" key="2">
    <source>
        <dbReference type="ARBA" id="ARBA00022598"/>
    </source>
</evidence>
<dbReference type="GO" id="GO:0090433">
    <property type="term" value="F:palmitoyl-CoA ligase activity"/>
    <property type="evidence" value="ECO:0007669"/>
    <property type="project" value="TreeGrafter"/>
</dbReference>
<dbReference type="PRINTS" id="PR00154">
    <property type="entry name" value="AMPBINDING"/>
</dbReference>
<evidence type="ECO:0000256" key="7">
    <source>
        <dbReference type="ARBA" id="ARBA00036813"/>
    </source>
</evidence>
<comment type="catalytic activity">
    <reaction evidence="7">
        <text>a long-chain fatty acid + ATP + CoA = a long-chain fatty acyl-CoA + AMP + diphosphate</text>
        <dbReference type="Rhea" id="RHEA:15421"/>
        <dbReference type="ChEBI" id="CHEBI:30616"/>
        <dbReference type="ChEBI" id="CHEBI:33019"/>
        <dbReference type="ChEBI" id="CHEBI:57287"/>
        <dbReference type="ChEBI" id="CHEBI:57560"/>
        <dbReference type="ChEBI" id="CHEBI:83139"/>
        <dbReference type="ChEBI" id="CHEBI:456215"/>
        <dbReference type="EC" id="6.2.1.3"/>
    </reaction>
</comment>
<name>A0A6A4VKU7_AMPAM</name>
<dbReference type="SUPFAM" id="SSF56801">
    <property type="entry name" value="Acetyl-CoA synthetase-like"/>
    <property type="match status" value="1"/>
</dbReference>
<dbReference type="EC" id="6.2.1.3" evidence="6"/>
<dbReference type="OrthoDB" id="1700726at2759"/>
<organism evidence="10 11">
    <name type="scientific">Amphibalanus amphitrite</name>
    <name type="common">Striped barnacle</name>
    <name type="synonym">Balanus amphitrite</name>
    <dbReference type="NCBI Taxonomy" id="1232801"/>
    <lineage>
        <taxon>Eukaryota</taxon>
        <taxon>Metazoa</taxon>
        <taxon>Ecdysozoa</taxon>
        <taxon>Arthropoda</taxon>
        <taxon>Crustacea</taxon>
        <taxon>Multicrustacea</taxon>
        <taxon>Cirripedia</taxon>
        <taxon>Thoracica</taxon>
        <taxon>Thoracicalcarea</taxon>
        <taxon>Balanomorpha</taxon>
        <taxon>Balanoidea</taxon>
        <taxon>Balanidae</taxon>
        <taxon>Amphibalaninae</taxon>
        <taxon>Amphibalanus</taxon>
    </lineage>
</organism>
<protein>
    <recommendedName>
        <fullName evidence="6">long-chain-fatty-acid--CoA ligase</fullName>
        <ecNumber evidence="6">6.2.1.3</ecNumber>
    </recommendedName>
</protein>
<comment type="caution">
    <text evidence="10">The sequence shown here is derived from an EMBL/GenBank/DDBJ whole genome shotgun (WGS) entry which is preliminary data.</text>
</comment>
<evidence type="ECO:0000256" key="4">
    <source>
        <dbReference type="ARBA" id="ARBA00022832"/>
    </source>
</evidence>